<organism evidence="1 2">
    <name type="scientific">Heliorestis acidaminivorans</name>
    <dbReference type="NCBI Taxonomy" id="553427"/>
    <lineage>
        <taxon>Bacteria</taxon>
        <taxon>Bacillati</taxon>
        <taxon>Bacillota</taxon>
        <taxon>Clostridia</taxon>
        <taxon>Eubacteriales</taxon>
        <taxon>Heliobacteriaceae</taxon>
        <taxon>Heliorestis</taxon>
    </lineage>
</organism>
<dbReference type="InterPro" id="IPR036638">
    <property type="entry name" value="HLH_DNA-bd_sf"/>
</dbReference>
<evidence type="ECO:0000313" key="2">
    <source>
        <dbReference type="Proteomes" id="UP000468766"/>
    </source>
</evidence>
<sequence>MVARRRKLSQEGYVSMDCQVLLRRIQRKRKELERLARRKGTDSLTTGLVYRKSCELDSLIVQYMKENRQMELDFPDYYPLPLGR</sequence>
<evidence type="ECO:0000313" key="1">
    <source>
        <dbReference type="EMBL" id="KAB2951259.1"/>
    </source>
</evidence>
<comment type="caution">
    <text evidence="1">The sequence shown here is derived from an EMBL/GenBank/DDBJ whole genome shotgun (WGS) entry which is preliminary data.</text>
</comment>
<dbReference type="Pfam" id="PF09388">
    <property type="entry name" value="SpoOE-like"/>
    <property type="match status" value="1"/>
</dbReference>
<dbReference type="EMBL" id="WBXO01000013">
    <property type="protein sequence ID" value="KAB2951259.1"/>
    <property type="molecule type" value="Genomic_DNA"/>
</dbReference>
<dbReference type="AlphaFoldDB" id="A0A6I0EZD8"/>
<protein>
    <submittedName>
        <fullName evidence="1">Aspartyl-phosphate phosphatase Spo0E family protein</fullName>
    </submittedName>
</protein>
<dbReference type="Gene3D" id="4.10.280.10">
    <property type="entry name" value="Helix-loop-helix DNA-binding domain"/>
    <property type="match status" value="1"/>
</dbReference>
<gene>
    <name evidence="1" type="ORF">F9B85_12895</name>
</gene>
<proteinExistence type="predicted"/>
<dbReference type="InterPro" id="IPR018540">
    <property type="entry name" value="Spo0E-like"/>
</dbReference>
<reference evidence="1 2" key="1">
    <citation type="submission" date="2019-10" db="EMBL/GenBank/DDBJ databases">
        <title>Whole-genome sequence of the extremophile Heliorestis acidaminivorans DSM 24790.</title>
        <authorList>
            <person name="Kyndt J.A."/>
            <person name="Meyer T.E."/>
        </authorList>
    </citation>
    <scope>NUCLEOTIDE SEQUENCE [LARGE SCALE GENOMIC DNA]</scope>
    <source>
        <strain evidence="1 2">DSM 24790</strain>
    </source>
</reference>
<dbReference type="GO" id="GO:0046983">
    <property type="term" value="F:protein dimerization activity"/>
    <property type="evidence" value="ECO:0007669"/>
    <property type="project" value="InterPro"/>
</dbReference>
<dbReference type="Proteomes" id="UP000468766">
    <property type="component" value="Unassembled WGS sequence"/>
</dbReference>
<dbReference type="GO" id="GO:0043937">
    <property type="term" value="P:regulation of sporulation"/>
    <property type="evidence" value="ECO:0007669"/>
    <property type="project" value="InterPro"/>
</dbReference>
<keyword evidence="2" id="KW-1185">Reference proteome</keyword>
<dbReference type="InterPro" id="IPR037208">
    <property type="entry name" value="Spo0E-like_sf"/>
</dbReference>
<accession>A0A6I0EZD8</accession>
<name>A0A6I0EZD8_9FIRM</name>
<dbReference type="SUPFAM" id="SSF140500">
    <property type="entry name" value="BAS1536-like"/>
    <property type="match status" value="1"/>
</dbReference>
<dbReference type="OrthoDB" id="2084348at2"/>